<reference evidence="11 12" key="1">
    <citation type="journal article" date="2014" name="Genome Biol. Evol.">
        <title>The secreted proteins of Achlya hypogyna and Thraustotheca clavata identify the ancestral oomycete secretome and reveal gene acquisitions by horizontal gene transfer.</title>
        <authorList>
            <person name="Misner I."/>
            <person name="Blouin N."/>
            <person name="Leonard G."/>
            <person name="Richards T.A."/>
            <person name="Lane C.E."/>
        </authorList>
    </citation>
    <scope>NUCLEOTIDE SEQUENCE [LARGE SCALE GENOMIC DNA]</scope>
    <source>
        <strain evidence="11 12">ATCC 34112</strain>
    </source>
</reference>
<dbReference type="InterPro" id="IPR032466">
    <property type="entry name" value="Metal_Hydrolase"/>
</dbReference>
<comment type="similarity">
    <text evidence="2">Belongs to the metallo-dependent hydrolases superfamily. DHOase family. Class II DHOase subfamily.</text>
</comment>
<dbReference type="SUPFAM" id="SSF51556">
    <property type="entry name" value="Metallo-dependent hydrolases"/>
    <property type="match status" value="1"/>
</dbReference>
<evidence type="ECO:0000256" key="5">
    <source>
        <dbReference type="ARBA" id="ARBA00022801"/>
    </source>
</evidence>
<evidence type="ECO:0000256" key="6">
    <source>
        <dbReference type="ARBA" id="ARBA00022833"/>
    </source>
</evidence>
<sequence>MQAHSICLHSSLAMATASRSALRLRAADDMHHHLRDGAALKLTVDQASSQFRRVVVMPNLVPPVTTAAMAVAYRERILKHVPAGRAFEPLMTLYMTDGTTPETILAAKATGVVHAVKYYPAGATTNSDSGVTKIENIYPVLETMAEIGMPLLVHGEVTDQTVDIFDREATFIETVLKPLIQRFPRLKLVMEHITTADAVKFVSEAPANVAATITCHHLLYNRNAIFQGGLRPHKYCLPVLKRETHRQALLGAIKSGSPKFFLGTDSAPHIVEKKHSGCGCAGIHTAHAALELYAEAFEAAGCLNNLEKFCSEHGARFYGLTINEGSVELSPATWTVPESYAFDTSVVIPLRAGETIAWKKN</sequence>
<feature type="domain" description="Amidohydrolase-related" evidence="10">
    <location>
        <begin position="29"/>
        <end position="328"/>
    </location>
</feature>
<comment type="pathway">
    <text evidence="1">Pyrimidine metabolism; UMP biosynthesis via de novo pathway; (S)-dihydroorotate from bicarbonate: step 3/3.</text>
</comment>
<dbReference type="EC" id="3.5.2.3" evidence="3"/>
<dbReference type="AlphaFoldDB" id="A0A1W0A9L6"/>
<keyword evidence="5" id="KW-0378">Hydrolase</keyword>
<dbReference type="UniPathway" id="UPA00070">
    <property type="reaction ID" value="UER00117"/>
</dbReference>
<protein>
    <recommendedName>
        <fullName evidence="9">Dihydroorotase, mitochondrial</fullName>
        <ecNumber evidence="3">3.5.2.3</ecNumber>
    </recommendedName>
</protein>
<dbReference type="PANTHER" id="PTHR43137">
    <property type="entry name" value="DIHYDROOROTASE"/>
    <property type="match status" value="1"/>
</dbReference>
<dbReference type="NCBIfam" id="TIGR00856">
    <property type="entry name" value="pyrC_dimer"/>
    <property type="match status" value="1"/>
</dbReference>
<dbReference type="PANTHER" id="PTHR43137:SF1">
    <property type="entry name" value="DIHYDROOROTASE"/>
    <property type="match status" value="1"/>
</dbReference>
<evidence type="ECO:0000259" key="10">
    <source>
        <dbReference type="Pfam" id="PF01979"/>
    </source>
</evidence>
<dbReference type="CDD" id="cd01294">
    <property type="entry name" value="DHOase"/>
    <property type="match status" value="1"/>
</dbReference>
<dbReference type="Proteomes" id="UP000243217">
    <property type="component" value="Unassembled WGS sequence"/>
</dbReference>
<dbReference type="PROSITE" id="PS00483">
    <property type="entry name" value="DIHYDROOROTASE_2"/>
    <property type="match status" value="1"/>
</dbReference>
<dbReference type="Gene3D" id="3.20.20.140">
    <property type="entry name" value="Metal-dependent hydrolases"/>
    <property type="match status" value="1"/>
</dbReference>
<dbReference type="Pfam" id="PF01979">
    <property type="entry name" value="Amidohydro_1"/>
    <property type="match status" value="1"/>
</dbReference>
<keyword evidence="4" id="KW-0479">Metal-binding</keyword>
<dbReference type="GO" id="GO:0044205">
    <property type="term" value="P:'de novo' UMP biosynthetic process"/>
    <property type="evidence" value="ECO:0007669"/>
    <property type="project" value="UniProtKB-UniPathway"/>
</dbReference>
<dbReference type="InterPro" id="IPR004721">
    <property type="entry name" value="DHOdimr"/>
</dbReference>
<evidence type="ECO:0000313" key="12">
    <source>
        <dbReference type="Proteomes" id="UP000243217"/>
    </source>
</evidence>
<dbReference type="FunFam" id="3.20.20.140:FF:000006">
    <property type="entry name" value="Dihydroorotase"/>
    <property type="match status" value="1"/>
</dbReference>
<dbReference type="InterPro" id="IPR006680">
    <property type="entry name" value="Amidohydro-rel"/>
</dbReference>
<dbReference type="PIRSF" id="PIRSF001237">
    <property type="entry name" value="DHOdimr"/>
    <property type="match status" value="1"/>
</dbReference>
<evidence type="ECO:0000256" key="8">
    <source>
        <dbReference type="ARBA" id="ARBA00048492"/>
    </source>
</evidence>
<comment type="caution">
    <text evidence="11">The sequence shown here is derived from an EMBL/GenBank/DDBJ whole genome shotgun (WGS) entry which is preliminary data.</text>
</comment>
<evidence type="ECO:0000256" key="3">
    <source>
        <dbReference type="ARBA" id="ARBA00012860"/>
    </source>
</evidence>
<accession>A0A1W0A9L6</accession>
<dbReference type="GO" id="GO:0046872">
    <property type="term" value="F:metal ion binding"/>
    <property type="evidence" value="ECO:0007669"/>
    <property type="project" value="UniProtKB-KW"/>
</dbReference>
<keyword evidence="7" id="KW-0665">Pyrimidine biosynthesis</keyword>
<proteinExistence type="inferred from homology"/>
<dbReference type="STRING" id="74557.A0A1W0A9L6"/>
<dbReference type="HAMAP" id="MF_00219">
    <property type="entry name" value="PyrC_classII"/>
    <property type="match status" value="1"/>
</dbReference>
<evidence type="ECO:0000256" key="4">
    <source>
        <dbReference type="ARBA" id="ARBA00022723"/>
    </source>
</evidence>
<evidence type="ECO:0000256" key="1">
    <source>
        <dbReference type="ARBA" id="ARBA00004880"/>
    </source>
</evidence>
<keyword evidence="6" id="KW-0862">Zinc</keyword>
<dbReference type="InterPro" id="IPR002195">
    <property type="entry name" value="Dihydroorotase_CS"/>
</dbReference>
<organism evidence="11 12">
    <name type="scientific">Thraustotheca clavata</name>
    <dbReference type="NCBI Taxonomy" id="74557"/>
    <lineage>
        <taxon>Eukaryota</taxon>
        <taxon>Sar</taxon>
        <taxon>Stramenopiles</taxon>
        <taxon>Oomycota</taxon>
        <taxon>Saprolegniomycetes</taxon>
        <taxon>Saprolegniales</taxon>
        <taxon>Achlyaceae</taxon>
        <taxon>Thraustotheca</taxon>
    </lineage>
</organism>
<name>A0A1W0A9L6_9STRA</name>
<dbReference type="GO" id="GO:0005737">
    <property type="term" value="C:cytoplasm"/>
    <property type="evidence" value="ECO:0007669"/>
    <property type="project" value="TreeGrafter"/>
</dbReference>
<dbReference type="OrthoDB" id="1670005at2759"/>
<evidence type="ECO:0000256" key="2">
    <source>
        <dbReference type="ARBA" id="ARBA00005631"/>
    </source>
</evidence>
<gene>
    <name evidence="11" type="ORF">THRCLA_00997</name>
</gene>
<dbReference type="GO" id="GO:0004151">
    <property type="term" value="F:dihydroorotase activity"/>
    <property type="evidence" value="ECO:0007669"/>
    <property type="project" value="UniProtKB-EC"/>
</dbReference>
<evidence type="ECO:0000256" key="7">
    <source>
        <dbReference type="ARBA" id="ARBA00022975"/>
    </source>
</evidence>
<comment type="catalytic activity">
    <reaction evidence="8">
        <text>(S)-dihydroorotate + H2O = N-carbamoyl-L-aspartate + H(+)</text>
        <dbReference type="Rhea" id="RHEA:24296"/>
        <dbReference type="ChEBI" id="CHEBI:15377"/>
        <dbReference type="ChEBI" id="CHEBI:15378"/>
        <dbReference type="ChEBI" id="CHEBI:30864"/>
        <dbReference type="ChEBI" id="CHEBI:32814"/>
        <dbReference type="EC" id="3.5.2.3"/>
    </reaction>
</comment>
<dbReference type="EMBL" id="JNBS01000286">
    <property type="protein sequence ID" value="OQS06992.1"/>
    <property type="molecule type" value="Genomic_DNA"/>
</dbReference>
<evidence type="ECO:0000256" key="9">
    <source>
        <dbReference type="ARBA" id="ARBA00069884"/>
    </source>
</evidence>
<keyword evidence="12" id="KW-1185">Reference proteome</keyword>
<evidence type="ECO:0000313" key="11">
    <source>
        <dbReference type="EMBL" id="OQS06992.1"/>
    </source>
</evidence>
<dbReference type="GO" id="GO:0006207">
    <property type="term" value="P:'de novo' pyrimidine nucleobase biosynthetic process"/>
    <property type="evidence" value="ECO:0007669"/>
    <property type="project" value="TreeGrafter"/>
</dbReference>